<protein>
    <recommendedName>
        <fullName evidence="3">Transposase family Tnp2 protein</fullName>
    </recommendedName>
</protein>
<dbReference type="OrthoDB" id="2404451at2759"/>
<name>A0A0D0EBN0_9AGAM</name>
<feature type="non-terminal residue" evidence="1">
    <location>
        <position position="1"/>
    </location>
</feature>
<dbReference type="EMBL" id="KN824915">
    <property type="protein sequence ID" value="KIK97905.1"/>
    <property type="molecule type" value="Genomic_DNA"/>
</dbReference>
<reference evidence="1 2" key="1">
    <citation type="submission" date="2014-04" db="EMBL/GenBank/DDBJ databases">
        <authorList>
            <consortium name="DOE Joint Genome Institute"/>
            <person name="Kuo A."/>
            <person name="Kohler A."/>
            <person name="Jargeat P."/>
            <person name="Nagy L.G."/>
            <person name="Floudas D."/>
            <person name="Copeland A."/>
            <person name="Barry K.W."/>
            <person name="Cichocki N."/>
            <person name="Veneault-Fourrey C."/>
            <person name="LaButti K."/>
            <person name="Lindquist E.A."/>
            <person name="Lipzen A."/>
            <person name="Lundell T."/>
            <person name="Morin E."/>
            <person name="Murat C."/>
            <person name="Sun H."/>
            <person name="Tunlid A."/>
            <person name="Henrissat B."/>
            <person name="Grigoriev I.V."/>
            <person name="Hibbett D.S."/>
            <person name="Martin F."/>
            <person name="Nordberg H.P."/>
            <person name="Cantor M.N."/>
            <person name="Hua S.X."/>
        </authorList>
    </citation>
    <scope>NUCLEOTIDE SEQUENCE [LARGE SCALE GENOMIC DNA]</scope>
    <source>
        <strain evidence="1 2">Ve08.2h10</strain>
    </source>
</reference>
<dbReference type="AlphaFoldDB" id="A0A0D0EBN0"/>
<gene>
    <name evidence="1" type="ORF">PAXRUDRAFT_112957</name>
</gene>
<sequence length="315" mass="36580">LAYGIPTFDIAQQQMFLLHAYIIFKLGDIIAIEKFLKIKGHNAIYPCRSCKIRAVRGPGKTHYVPLCPPRGTNCNPTPTRWEPDNLPLRRHQDFIDVAAQINTAITKVEKERIAKQTGIKDFPTLRRVGALDYARSMPWEWFHLFLENIIPNLVDFWTGQFKALGPGIEDFEIAPHIWEEVGKETAAAVQHIPVSFVRVLSNIASDRSLFTAESWCFWFVYLAPKLLEGRFPKAKYYKHMCELVEVMKITLQFCMTLEQLNQVEQRLIGWVEKYYYQYCVERLPACTLTIHGLLHVAQGIRHCGPIWTTWTFYME</sequence>
<evidence type="ECO:0000313" key="1">
    <source>
        <dbReference type="EMBL" id="KIK97905.1"/>
    </source>
</evidence>
<proteinExistence type="predicted"/>
<accession>A0A0D0EBN0</accession>
<organism evidence="1 2">
    <name type="scientific">Paxillus rubicundulus Ve08.2h10</name>
    <dbReference type="NCBI Taxonomy" id="930991"/>
    <lineage>
        <taxon>Eukaryota</taxon>
        <taxon>Fungi</taxon>
        <taxon>Dikarya</taxon>
        <taxon>Basidiomycota</taxon>
        <taxon>Agaricomycotina</taxon>
        <taxon>Agaricomycetes</taxon>
        <taxon>Agaricomycetidae</taxon>
        <taxon>Boletales</taxon>
        <taxon>Paxilineae</taxon>
        <taxon>Paxillaceae</taxon>
        <taxon>Paxillus</taxon>
    </lineage>
</organism>
<keyword evidence="2" id="KW-1185">Reference proteome</keyword>
<evidence type="ECO:0008006" key="3">
    <source>
        <dbReference type="Google" id="ProtNLM"/>
    </source>
</evidence>
<feature type="non-terminal residue" evidence="1">
    <location>
        <position position="315"/>
    </location>
</feature>
<dbReference type="PANTHER" id="PTHR46579:SF1">
    <property type="entry name" value="F5_8 TYPE C DOMAIN-CONTAINING PROTEIN"/>
    <property type="match status" value="1"/>
</dbReference>
<reference evidence="2" key="2">
    <citation type="submission" date="2015-01" db="EMBL/GenBank/DDBJ databases">
        <title>Evolutionary Origins and Diversification of the Mycorrhizal Mutualists.</title>
        <authorList>
            <consortium name="DOE Joint Genome Institute"/>
            <consortium name="Mycorrhizal Genomics Consortium"/>
            <person name="Kohler A."/>
            <person name="Kuo A."/>
            <person name="Nagy L.G."/>
            <person name="Floudas D."/>
            <person name="Copeland A."/>
            <person name="Barry K.W."/>
            <person name="Cichocki N."/>
            <person name="Veneault-Fourrey C."/>
            <person name="LaButti K."/>
            <person name="Lindquist E.A."/>
            <person name="Lipzen A."/>
            <person name="Lundell T."/>
            <person name="Morin E."/>
            <person name="Murat C."/>
            <person name="Riley R."/>
            <person name="Ohm R."/>
            <person name="Sun H."/>
            <person name="Tunlid A."/>
            <person name="Henrissat B."/>
            <person name="Grigoriev I.V."/>
            <person name="Hibbett D.S."/>
            <person name="Martin F."/>
        </authorList>
    </citation>
    <scope>NUCLEOTIDE SEQUENCE [LARGE SCALE GENOMIC DNA]</scope>
    <source>
        <strain evidence="2">Ve08.2h10</strain>
    </source>
</reference>
<dbReference type="Proteomes" id="UP000054538">
    <property type="component" value="Unassembled WGS sequence"/>
</dbReference>
<dbReference type="STRING" id="930991.A0A0D0EBN0"/>
<dbReference type="InParanoid" id="A0A0D0EBN0"/>
<dbReference type="PANTHER" id="PTHR46579">
    <property type="entry name" value="F5/8 TYPE C DOMAIN-CONTAINING PROTEIN-RELATED"/>
    <property type="match status" value="1"/>
</dbReference>
<dbReference type="HOGENOM" id="CLU_026593_0_0_1"/>
<evidence type="ECO:0000313" key="2">
    <source>
        <dbReference type="Proteomes" id="UP000054538"/>
    </source>
</evidence>